<feature type="region of interest" description="Disordered" evidence="1">
    <location>
        <begin position="1"/>
        <end position="23"/>
    </location>
</feature>
<gene>
    <name evidence="2" type="ORF">HYH03_016278</name>
</gene>
<feature type="compositionally biased region" description="Gly residues" evidence="1">
    <location>
        <begin position="211"/>
        <end position="226"/>
    </location>
</feature>
<feature type="region of interest" description="Disordered" evidence="1">
    <location>
        <begin position="211"/>
        <end position="255"/>
    </location>
</feature>
<proteinExistence type="predicted"/>
<organism evidence="2 3">
    <name type="scientific">Edaphochlamys debaryana</name>
    <dbReference type="NCBI Taxonomy" id="47281"/>
    <lineage>
        <taxon>Eukaryota</taxon>
        <taxon>Viridiplantae</taxon>
        <taxon>Chlorophyta</taxon>
        <taxon>core chlorophytes</taxon>
        <taxon>Chlorophyceae</taxon>
        <taxon>CS clade</taxon>
        <taxon>Chlamydomonadales</taxon>
        <taxon>Chlamydomonadales incertae sedis</taxon>
        <taxon>Edaphochlamys</taxon>
    </lineage>
</organism>
<accession>A0A835XQ64</accession>
<name>A0A835XQ64_9CHLO</name>
<comment type="caution">
    <text evidence="2">The sequence shown here is derived from an EMBL/GenBank/DDBJ whole genome shotgun (WGS) entry which is preliminary data.</text>
</comment>
<protein>
    <submittedName>
        <fullName evidence="2">Uncharacterized protein</fullName>
    </submittedName>
</protein>
<reference evidence="2" key="1">
    <citation type="journal article" date="2020" name="bioRxiv">
        <title>Comparative genomics of Chlamydomonas.</title>
        <authorList>
            <person name="Craig R.J."/>
            <person name="Hasan A.R."/>
            <person name="Ness R.W."/>
            <person name="Keightley P.D."/>
        </authorList>
    </citation>
    <scope>NUCLEOTIDE SEQUENCE</scope>
    <source>
        <strain evidence="2">CCAP 11/70</strain>
    </source>
</reference>
<dbReference type="OrthoDB" id="529401at2759"/>
<sequence>MGKRTGYRTEREPLTIGDPEVGTKTWNTEYDVEFTESFQREQAAAERAEAASRRTDLRTPRSLKKGFVTNEDYVKLDDRYGQALSSYRDLQLELGALQHRLSALSGSEAMFVQAVEEQNDLVSGLQRQLRDLGESVGRLLGGVERNRALVAVMNAVQDAPTEQVVTGAKLMHDSDTSRRLASLESKLEGVAEALHTMSRTQAALARAAAAGGGLGGRRGSAGGGEEGLARRRRHEKIEKMPTPTQLGTQNSFWKP</sequence>
<dbReference type="EMBL" id="JAEHOE010000138">
    <property type="protein sequence ID" value="KAG2484985.1"/>
    <property type="molecule type" value="Genomic_DNA"/>
</dbReference>
<evidence type="ECO:0000313" key="2">
    <source>
        <dbReference type="EMBL" id="KAG2484985.1"/>
    </source>
</evidence>
<evidence type="ECO:0000256" key="1">
    <source>
        <dbReference type="SAM" id="MobiDB-lite"/>
    </source>
</evidence>
<dbReference type="Proteomes" id="UP000612055">
    <property type="component" value="Unassembled WGS sequence"/>
</dbReference>
<keyword evidence="3" id="KW-1185">Reference proteome</keyword>
<evidence type="ECO:0000313" key="3">
    <source>
        <dbReference type="Proteomes" id="UP000612055"/>
    </source>
</evidence>
<feature type="compositionally biased region" description="Polar residues" evidence="1">
    <location>
        <begin position="242"/>
        <end position="255"/>
    </location>
</feature>
<dbReference type="AlphaFoldDB" id="A0A835XQ64"/>